<feature type="transmembrane region" description="Helical" evidence="8">
    <location>
        <begin position="38"/>
        <end position="59"/>
    </location>
</feature>
<comment type="similarity">
    <text evidence="8">Belongs to the FtsQ/DivIB family. FtsQ subfamily.</text>
</comment>
<dbReference type="InterPro" id="IPR026579">
    <property type="entry name" value="FtsQ"/>
</dbReference>
<evidence type="ECO:0000256" key="3">
    <source>
        <dbReference type="ARBA" id="ARBA00022618"/>
    </source>
</evidence>
<dbReference type="Pfam" id="PF03799">
    <property type="entry name" value="FtsQ_DivIB_C"/>
    <property type="match status" value="1"/>
</dbReference>
<keyword evidence="3 8" id="KW-0132">Cell division</keyword>
<reference evidence="11" key="1">
    <citation type="journal article" date="2019" name="Int. J. Syst. Evol. Microbiol.">
        <title>The Global Catalogue of Microorganisms (GCM) 10K type strain sequencing project: providing services to taxonomists for standard genome sequencing and annotation.</title>
        <authorList>
            <consortium name="The Broad Institute Genomics Platform"/>
            <consortium name="The Broad Institute Genome Sequencing Center for Infectious Disease"/>
            <person name="Wu L."/>
            <person name="Ma J."/>
        </authorList>
    </citation>
    <scope>NUCLEOTIDE SEQUENCE [LARGE SCALE GENOMIC DNA]</scope>
    <source>
        <strain evidence="11">JCM 18459</strain>
    </source>
</reference>
<gene>
    <name evidence="8" type="primary">ftsQ</name>
    <name evidence="10" type="ORF">GCM10023340_29540</name>
</gene>
<evidence type="ECO:0000256" key="4">
    <source>
        <dbReference type="ARBA" id="ARBA00022692"/>
    </source>
</evidence>
<dbReference type="InterPro" id="IPR034746">
    <property type="entry name" value="POTRA"/>
</dbReference>
<dbReference type="HAMAP" id="MF_00911">
    <property type="entry name" value="FtsQ_subfam"/>
    <property type="match status" value="1"/>
</dbReference>
<name>A0ABP9PS02_9ACTN</name>
<evidence type="ECO:0000313" key="11">
    <source>
        <dbReference type="Proteomes" id="UP001500221"/>
    </source>
</evidence>
<keyword evidence="5 8" id="KW-1133">Transmembrane helix</keyword>
<evidence type="ECO:0000313" key="10">
    <source>
        <dbReference type="EMBL" id="GAA5151149.1"/>
    </source>
</evidence>
<dbReference type="Gene3D" id="3.10.20.310">
    <property type="entry name" value="membrane protein fhac"/>
    <property type="match status" value="1"/>
</dbReference>
<comment type="caution">
    <text evidence="10">The sequence shown here is derived from an EMBL/GenBank/DDBJ whole genome shotgun (WGS) entry which is preliminary data.</text>
</comment>
<comment type="subcellular location">
    <subcellularLocation>
        <location evidence="8">Cell membrane</location>
        <topology evidence="8">Single-pass type II membrane protein</topology>
    </subcellularLocation>
    <subcellularLocation>
        <location evidence="1">Membrane</location>
    </subcellularLocation>
    <text evidence="8">Localizes to the division septum.</text>
</comment>
<feature type="domain" description="POTRA" evidence="9">
    <location>
        <begin position="64"/>
        <end position="132"/>
    </location>
</feature>
<evidence type="ECO:0000256" key="2">
    <source>
        <dbReference type="ARBA" id="ARBA00022475"/>
    </source>
</evidence>
<evidence type="ECO:0000256" key="8">
    <source>
        <dbReference type="HAMAP-Rule" id="MF_00911"/>
    </source>
</evidence>
<evidence type="ECO:0000256" key="6">
    <source>
        <dbReference type="ARBA" id="ARBA00023136"/>
    </source>
</evidence>
<organism evidence="10 11">
    <name type="scientific">Nocardioides marinquilinus</name>
    <dbReference type="NCBI Taxonomy" id="1210400"/>
    <lineage>
        <taxon>Bacteria</taxon>
        <taxon>Bacillati</taxon>
        <taxon>Actinomycetota</taxon>
        <taxon>Actinomycetes</taxon>
        <taxon>Propionibacteriales</taxon>
        <taxon>Nocardioidaceae</taxon>
        <taxon>Nocardioides</taxon>
    </lineage>
</organism>
<accession>A0ABP9PS02</accession>
<dbReference type="InterPro" id="IPR005548">
    <property type="entry name" value="Cell_div_FtsQ/DivIB_C"/>
</dbReference>
<dbReference type="Pfam" id="PF08478">
    <property type="entry name" value="POTRA_1"/>
    <property type="match status" value="1"/>
</dbReference>
<evidence type="ECO:0000256" key="1">
    <source>
        <dbReference type="ARBA" id="ARBA00004370"/>
    </source>
</evidence>
<keyword evidence="4 8" id="KW-0812">Transmembrane</keyword>
<evidence type="ECO:0000256" key="5">
    <source>
        <dbReference type="ARBA" id="ARBA00022989"/>
    </source>
</evidence>
<keyword evidence="11" id="KW-1185">Reference proteome</keyword>
<dbReference type="InterPro" id="IPR050487">
    <property type="entry name" value="FtsQ_DivIB"/>
</dbReference>
<dbReference type="RefSeq" id="WP_345459943.1">
    <property type="nucleotide sequence ID" value="NZ_BAABKG010000003.1"/>
</dbReference>
<keyword evidence="7 8" id="KW-0131">Cell cycle</keyword>
<keyword evidence="2 8" id="KW-1003">Cell membrane</keyword>
<dbReference type="PANTHER" id="PTHR37820:SF1">
    <property type="entry name" value="CELL DIVISION PROTEIN FTSQ"/>
    <property type="match status" value="1"/>
</dbReference>
<dbReference type="InterPro" id="IPR013685">
    <property type="entry name" value="POTRA_FtsQ_type"/>
</dbReference>
<evidence type="ECO:0000259" key="9">
    <source>
        <dbReference type="PROSITE" id="PS51779"/>
    </source>
</evidence>
<dbReference type="PROSITE" id="PS51779">
    <property type="entry name" value="POTRA"/>
    <property type="match status" value="1"/>
</dbReference>
<dbReference type="PANTHER" id="PTHR37820">
    <property type="entry name" value="CELL DIVISION PROTEIN DIVIB"/>
    <property type="match status" value="1"/>
</dbReference>
<evidence type="ECO:0000256" key="7">
    <source>
        <dbReference type="ARBA" id="ARBA00023306"/>
    </source>
</evidence>
<keyword evidence="6 8" id="KW-0472">Membrane</keyword>
<protein>
    <recommendedName>
        <fullName evidence="8">Cell division protein FtsQ</fullName>
    </recommendedName>
</protein>
<dbReference type="Proteomes" id="UP001500221">
    <property type="component" value="Unassembled WGS sequence"/>
</dbReference>
<dbReference type="EMBL" id="BAABKG010000003">
    <property type="protein sequence ID" value="GAA5151149.1"/>
    <property type="molecule type" value="Genomic_DNA"/>
</dbReference>
<proteinExistence type="inferred from homology"/>
<sequence>MASLRRPGWLRRRGAGADDERSRRRFARRQWARRWVTLRWAIVALVLVLLVGGAVYTVYFSTALDVEGAEVVGARTVSTEQVLDVADVPTGGPLATVDLDAIKRRVGSLAVVRAVEVTRQWPHEVRIEIQEREPVAVVDRGTEFRAVDAEGVVFNSYRRAPRDLPRIETDDPASTEELQEAASVVASLPTEVVGLVDHLELRGVDQIDLSLRDGRLVRWGSAEGSASKAEVIVVLLREKGRVYDVSVPGAPTVSG</sequence>
<comment type="function">
    <text evidence="8">Essential cell division protein.</text>
</comment>